<sequence>MVIAEKKKKNKRERTALTHDCSILHSSGTDMNSWVSRDNDVDMDHSNEETRLNISTDDTLVEDGFNNCDILQEIQESENESGCEEFP</sequence>
<dbReference type="Proteomes" id="UP001459277">
    <property type="component" value="Unassembled WGS sequence"/>
</dbReference>
<keyword evidence="2" id="KW-1185">Reference proteome</keyword>
<dbReference type="AlphaFoldDB" id="A0AAW2DBH5"/>
<name>A0AAW2DBH5_9ROSI</name>
<accession>A0AAW2DBH5</accession>
<organism evidence="1 2">
    <name type="scientific">Lithocarpus litseifolius</name>
    <dbReference type="NCBI Taxonomy" id="425828"/>
    <lineage>
        <taxon>Eukaryota</taxon>
        <taxon>Viridiplantae</taxon>
        <taxon>Streptophyta</taxon>
        <taxon>Embryophyta</taxon>
        <taxon>Tracheophyta</taxon>
        <taxon>Spermatophyta</taxon>
        <taxon>Magnoliopsida</taxon>
        <taxon>eudicotyledons</taxon>
        <taxon>Gunneridae</taxon>
        <taxon>Pentapetalae</taxon>
        <taxon>rosids</taxon>
        <taxon>fabids</taxon>
        <taxon>Fagales</taxon>
        <taxon>Fagaceae</taxon>
        <taxon>Lithocarpus</taxon>
    </lineage>
</organism>
<dbReference type="EMBL" id="JAZDWU010000003">
    <property type="protein sequence ID" value="KAL0007953.1"/>
    <property type="molecule type" value="Genomic_DNA"/>
</dbReference>
<protein>
    <submittedName>
        <fullName evidence="1">Uncharacterized protein</fullName>
    </submittedName>
</protein>
<reference evidence="1 2" key="1">
    <citation type="submission" date="2024-01" db="EMBL/GenBank/DDBJ databases">
        <title>A telomere-to-telomere, gap-free genome of sweet tea (Lithocarpus litseifolius).</title>
        <authorList>
            <person name="Zhou J."/>
        </authorList>
    </citation>
    <scope>NUCLEOTIDE SEQUENCE [LARGE SCALE GENOMIC DNA]</scope>
    <source>
        <strain evidence="1">Zhou-2022a</strain>
        <tissue evidence="1">Leaf</tissue>
    </source>
</reference>
<gene>
    <name evidence="1" type="ORF">SO802_009455</name>
</gene>
<feature type="non-terminal residue" evidence="1">
    <location>
        <position position="87"/>
    </location>
</feature>
<evidence type="ECO:0000313" key="1">
    <source>
        <dbReference type="EMBL" id="KAL0007953.1"/>
    </source>
</evidence>
<evidence type="ECO:0000313" key="2">
    <source>
        <dbReference type="Proteomes" id="UP001459277"/>
    </source>
</evidence>
<comment type="caution">
    <text evidence="1">The sequence shown here is derived from an EMBL/GenBank/DDBJ whole genome shotgun (WGS) entry which is preliminary data.</text>
</comment>
<proteinExistence type="predicted"/>